<dbReference type="Gene3D" id="3.40.630.30">
    <property type="match status" value="2"/>
</dbReference>
<accession>A0A125NTP5</accession>
<dbReference type="SUPFAM" id="SSF55729">
    <property type="entry name" value="Acyl-CoA N-acyltransferases (Nat)"/>
    <property type="match status" value="1"/>
</dbReference>
<dbReference type="RefSeq" id="WP_068465329.1">
    <property type="nucleotide sequence ID" value="NZ_LMTR01000094.1"/>
</dbReference>
<dbReference type="PATRIC" id="fig|121290.4.peg.1749"/>
<name>A0A125NTP5_HYPSL</name>
<evidence type="ECO:0000313" key="2">
    <source>
        <dbReference type="EMBL" id="KWT64123.1"/>
    </source>
</evidence>
<sequence length="174" mass="19380">MGDKNATTRIVRWVEIPHREQLHAELDAIFFEASGTKSFADDEARAQFRDRWFGRYLREYPQWAYLAITGDGDIAGYLVGAIDEPTSFDDFHAAAERFPAHLHVNLAPQFRSRGVGALLIEAFAAAASQAGAPGMHVVTSSDARNVRFYQRTGFSPQATTLRNGHELVFLGRPL</sequence>
<reference evidence="2 3" key="1">
    <citation type="submission" date="2015-10" db="EMBL/GenBank/DDBJ databases">
        <title>Transcriptomic analysis of a linuron degrading triple-species bacterial consortium.</title>
        <authorList>
            <person name="Albers P."/>
        </authorList>
    </citation>
    <scope>NUCLEOTIDE SEQUENCE [LARGE SCALE GENOMIC DNA]</scope>
    <source>
        <strain evidence="2 3">WDL6</strain>
    </source>
</reference>
<evidence type="ECO:0000313" key="3">
    <source>
        <dbReference type="Proteomes" id="UP000059074"/>
    </source>
</evidence>
<dbReference type="InterPro" id="IPR000182">
    <property type="entry name" value="GNAT_dom"/>
</dbReference>
<gene>
    <name evidence="2" type="ORF">APY04_3387</name>
</gene>
<comment type="caution">
    <text evidence="2">The sequence shown here is derived from an EMBL/GenBank/DDBJ whole genome shotgun (WGS) entry which is preliminary data.</text>
</comment>
<dbReference type="InterPro" id="IPR016181">
    <property type="entry name" value="Acyl_CoA_acyltransferase"/>
</dbReference>
<keyword evidence="2" id="KW-0808">Transferase</keyword>
<dbReference type="AlphaFoldDB" id="A0A125NTP5"/>
<protein>
    <submittedName>
        <fullName evidence="2">Acetyltransferase</fullName>
    </submittedName>
</protein>
<organism evidence="2 3">
    <name type="scientific">Hyphomicrobium sulfonivorans</name>
    <dbReference type="NCBI Taxonomy" id="121290"/>
    <lineage>
        <taxon>Bacteria</taxon>
        <taxon>Pseudomonadati</taxon>
        <taxon>Pseudomonadota</taxon>
        <taxon>Alphaproteobacteria</taxon>
        <taxon>Hyphomicrobiales</taxon>
        <taxon>Hyphomicrobiaceae</taxon>
        <taxon>Hyphomicrobium</taxon>
    </lineage>
</organism>
<keyword evidence="3" id="KW-1185">Reference proteome</keyword>
<dbReference type="Pfam" id="PF00583">
    <property type="entry name" value="Acetyltransf_1"/>
    <property type="match status" value="1"/>
</dbReference>
<dbReference type="STRING" id="121290.APY04_3387"/>
<dbReference type="Proteomes" id="UP000059074">
    <property type="component" value="Unassembled WGS sequence"/>
</dbReference>
<evidence type="ECO:0000259" key="1">
    <source>
        <dbReference type="PROSITE" id="PS51186"/>
    </source>
</evidence>
<proteinExistence type="predicted"/>
<feature type="domain" description="N-acetyltransferase" evidence="1">
    <location>
        <begin position="16"/>
        <end position="174"/>
    </location>
</feature>
<dbReference type="PROSITE" id="PS51186">
    <property type="entry name" value="GNAT"/>
    <property type="match status" value="1"/>
</dbReference>
<dbReference type="GO" id="GO:0016747">
    <property type="term" value="F:acyltransferase activity, transferring groups other than amino-acyl groups"/>
    <property type="evidence" value="ECO:0007669"/>
    <property type="project" value="InterPro"/>
</dbReference>
<dbReference type="EMBL" id="LMTR01000094">
    <property type="protein sequence ID" value="KWT64123.1"/>
    <property type="molecule type" value="Genomic_DNA"/>
</dbReference>